<protein>
    <submittedName>
        <fullName evidence="4">Glutathione S-transferase</fullName>
        <ecNumber evidence="4">2.5.1.18</ecNumber>
    </submittedName>
</protein>
<dbReference type="EC" id="2.5.1.18" evidence="4"/>
<dbReference type="SFLD" id="SFLDG00358">
    <property type="entry name" value="Main_(cytGST)"/>
    <property type="match status" value="1"/>
</dbReference>
<dbReference type="eggNOG" id="COG0625">
    <property type="taxonomic scope" value="Bacteria"/>
</dbReference>
<dbReference type="SUPFAM" id="SSF47616">
    <property type="entry name" value="GST C-terminal domain-like"/>
    <property type="match status" value="1"/>
</dbReference>
<dbReference type="PROSITE" id="PS50405">
    <property type="entry name" value="GST_CTER"/>
    <property type="match status" value="1"/>
</dbReference>
<evidence type="ECO:0000259" key="2">
    <source>
        <dbReference type="PROSITE" id="PS50404"/>
    </source>
</evidence>
<organism evidence="4 5">
    <name type="scientific">Martelella mediterranea DSM 17316</name>
    <dbReference type="NCBI Taxonomy" id="1122214"/>
    <lineage>
        <taxon>Bacteria</taxon>
        <taxon>Pseudomonadati</taxon>
        <taxon>Pseudomonadota</taxon>
        <taxon>Alphaproteobacteria</taxon>
        <taxon>Hyphomicrobiales</taxon>
        <taxon>Aurantimonadaceae</taxon>
        <taxon>Martelella</taxon>
    </lineage>
</organism>
<keyword evidence="4" id="KW-0614">Plasmid</keyword>
<accession>A0A1U9Z8B0</accession>
<dbReference type="PANTHER" id="PTHR44051">
    <property type="entry name" value="GLUTATHIONE S-TRANSFERASE-RELATED"/>
    <property type="match status" value="1"/>
</dbReference>
<keyword evidence="4" id="KW-0808">Transferase</keyword>
<dbReference type="InterPro" id="IPR036282">
    <property type="entry name" value="Glutathione-S-Trfase_C_sf"/>
</dbReference>
<comment type="similarity">
    <text evidence="1">Belongs to the GST superfamily.</text>
</comment>
<dbReference type="PROSITE" id="PS50404">
    <property type="entry name" value="GST_NTER"/>
    <property type="match status" value="1"/>
</dbReference>
<dbReference type="PANTHER" id="PTHR44051:SF8">
    <property type="entry name" value="GLUTATHIONE S-TRANSFERASE GSTA"/>
    <property type="match status" value="1"/>
</dbReference>
<dbReference type="InterPro" id="IPR040079">
    <property type="entry name" value="Glutathione_S-Trfase"/>
</dbReference>
<dbReference type="Proteomes" id="UP000191135">
    <property type="component" value="Plasmid pMM593"/>
</dbReference>
<dbReference type="Pfam" id="PF00043">
    <property type="entry name" value="GST_C"/>
    <property type="match status" value="1"/>
</dbReference>
<feature type="domain" description="GST N-terminal" evidence="2">
    <location>
        <begin position="1"/>
        <end position="82"/>
    </location>
</feature>
<dbReference type="InterPro" id="IPR010987">
    <property type="entry name" value="Glutathione-S-Trfase_C-like"/>
</dbReference>
<geneLocation type="plasmid" evidence="5">
    <name>pmm593</name>
</geneLocation>
<evidence type="ECO:0000313" key="4">
    <source>
        <dbReference type="EMBL" id="AQZ53953.1"/>
    </source>
</evidence>
<name>A0A1U9Z8B0_9HYPH</name>
<dbReference type="Pfam" id="PF02798">
    <property type="entry name" value="GST_N"/>
    <property type="match status" value="1"/>
</dbReference>
<dbReference type="InterPro" id="IPR036249">
    <property type="entry name" value="Thioredoxin-like_sf"/>
</dbReference>
<proteinExistence type="inferred from homology"/>
<dbReference type="CDD" id="cd03057">
    <property type="entry name" value="GST_N_Beta"/>
    <property type="match status" value="1"/>
</dbReference>
<dbReference type="GO" id="GO:0004364">
    <property type="term" value="F:glutathione transferase activity"/>
    <property type="evidence" value="ECO:0007669"/>
    <property type="project" value="UniProtKB-EC"/>
</dbReference>
<evidence type="ECO:0000256" key="1">
    <source>
        <dbReference type="RuleBase" id="RU003494"/>
    </source>
</evidence>
<dbReference type="OrthoDB" id="7583243at2"/>
<dbReference type="EMBL" id="CP020331">
    <property type="protein sequence ID" value="AQZ53953.1"/>
    <property type="molecule type" value="Genomic_DNA"/>
</dbReference>
<dbReference type="Gene3D" id="3.40.30.10">
    <property type="entry name" value="Glutaredoxin"/>
    <property type="match status" value="1"/>
</dbReference>
<sequence length="221" mass="24776">MSQTVLYAYPGACSRVTLTALEEAGAPYLDRWIDIRADQQYSPDYIAQNRKAKVPALSVDGKTLTENPAILFYLHQSLPDAGLLPRSGDLFDDARGLSDLAWCASMLHPMVRQIRNPKKWTKGDVSGIAEDGLEKLNKEASFVEKTLSKSTWWYGEQWSIVDVYLYWVFSTAAKGAFNMEDYPALAAHAERVRARPSFQRALARERAAVTDNKLNIDASKL</sequence>
<dbReference type="AlphaFoldDB" id="A0A1U9Z8B0"/>
<gene>
    <name evidence="4" type="primary">gst</name>
    <name evidence="4" type="ORF">Mame_04661</name>
</gene>
<dbReference type="Gene3D" id="1.20.1050.10">
    <property type="match status" value="1"/>
</dbReference>
<dbReference type="RefSeq" id="WP_026173333.1">
    <property type="nucleotide sequence ID" value="NZ_AQWH01000005.1"/>
</dbReference>
<feature type="domain" description="GST C-terminal" evidence="3">
    <location>
        <begin position="89"/>
        <end position="209"/>
    </location>
</feature>
<dbReference type="InterPro" id="IPR004046">
    <property type="entry name" value="GST_C"/>
</dbReference>
<dbReference type="SUPFAM" id="SSF52833">
    <property type="entry name" value="Thioredoxin-like"/>
    <property type="match status" value="1"/>
</dbReference>
<dbReference type="KEGG" id="mmed:Mame_04661"/>
<reference evidence="4 5" key="1">
    <citation type="submission" date="2017-03" db="EMBL/GenBank/DDBJ databases">
        <title>Foreign affairs: Plasmid Transfer between Roseobacters and Rhizobia.</title>
        <authorList>
            <person name="Bartling P."/>
            <person name="Bunk B."/>
            <person name="Overmann J."/>
            <person name="Brinkmann H."/>
            <person name="Petersen J."/>
        </authorList>
    </citation>
    <scope>NUCLEOTIDE SEQUENCE [LARGE SCALE GENOMIC DNA]</scope>
    <source>
        <strain evidence="4 5">MACL11</strain>
        <plasmid evidence="5">Plasmid pmm593</plasmid>
    </source>
</reference>
<evidence type="ECO:0000259" key="3">
    <source>
        <dbReference type="PROSITE" id="PS50405"/>
    </source>
</evidence>
<dbReference type="InterPro" id="IPR004045">
    <property type="entry name" value="Glutathione_S-Trfase_N"/>
</dbReference>
<keyword evidence="5" id="KW-1185">Reference proteome</keyword>
<evidence type="ECO:0000313" key="5">
    <source>
        <dbReference type="Proteomes" id="UP000191135"/>
    </source>
</evidence>
<dbReference type="SFLD" id="SFLDS00019">
    <property type="entry name" value="Glutathione_Transferase_(cytos"/>
    <property type="match status" value="1"/>
</dbReference>